<reference evidence="1 2" key="1">
    <citation type="journal article" date="2023" name="Sci. Data">
        <title>Genome assembly of the Korean intertidal mud-creeper Batillaria attramentaria.</title>
        <authorList>
            <person name="Patra A.K."/>
            <person name="Ho P.T."/>
            <person name="Jun S."/>
            <person name="Lee S.J."/>
            <person name="Kim Y."/>
            <person name="Won Y.J."/>
        </authorList>
    </citation>
    <scope>NUCLEOTIDE SEQUENCE [LARGE SCALE GENOMIC DNA]</scope>
    <source>
        <strain evidence="1">Wonlab-2016</strain>
    </source>
</reference>
<comment type="caution">
    <text evidence="1">The sequence shown here is derived from an EMBL/GenBank/DDBJ whole genome shotgun (WGS) entry which is preliminary data.</text>
</comment>
<keyword evidence="2" id="KW-1185">Reference proteome</keyword>
<name>A0ABD0KXM6_9CAEN</name>
<evidence type="ECO:0000313" key="1">
    <source>
        <dbReference type="EMBL" id="KAK7492053.1"/>
    </source>
</evidence>
<dbReference type="Proteomes" id="UP001519460">
    <property type="component" value="Unassembled WGS sequence"/>
</dbReference>
<protein>
    <submittedName>
        <fullName evidence="1">Uncharacterized protein</fullName>
    </submittedName>
</protein>
<proteinExistence type="predicted"/>
<dbReference type="EMBL" id="JACVVK020000107">
    <property type="protein sequence ID" value="KAK7492053.1"/>
    <property type="molecule type" value="Genomic_DNA"/>
</dbReference>
<organism evidence="1 2">
    <name type="scientific">Batillaria attramentaria</name>
    <dbReference type="NCBI Taxonomy" id="370345"/>
    <lineage>
        <taxon>Eukaryota</taxon>
        <taxon>Metazoa</taxon>
        <taxon>Spiralia</taxon>
        <taxon>Lophotrochozoa</taxon>
        <taxon>Mollusca</taxon>
        <taxon>Gastropoda</taxon>
        <taxon>Caenogastropoda</taxon>
        <taxon>Sorbeoconcha</taxon>
        <taxon>Cerithioidea</taxon>
        <taxon>Batillariidae</taxon>
        <taxon>Batillaria</taxon>
    </lineage>
</organism>
<evidence type="ECO:0000313" key="2">
    <source>
        <dbReference type="Proteomes" id="UP001519460"/>
    </source>
</evidence>
<dbReference type="AlphaFoldDB" id="A0ABD0KXM6"/>
<sequence>MNRNEWISRRAKYTHHKLLPSQYLQPPFANPFLLPSHGRPSHSLDNPTQHKILYERQQNPQAMTTNPGYDKSGFPHLPCLIALSPMILWTNGHITRRFWWSRRCGTHSSGRVSVWELKVFFPPLEWSALAV</sequence>
<gene>
    <name evidence="1" type="ORF">BaRGS_00016717</name>
</gene>
<accession>A0ABD0KXM6</accession>